<dbReference type="Proteomes" id="UP000708208">
    <property type="component" value="Unassembled WGS sequence"/>
</dbReference>
<name>A0A8J2LDL4_9HEXA</name>
<feature type="compositionally biased region" description="Basic and acidic residues" evidence="1">
    <location>
        <begin position="60"/>
        <end position="90"/>
    </location>
</feature>
<dbReference type="AlphaFoldDB" id="A0A8J2LDL4"/>
<dbReference type="EMBL" id="CAJVCH010569994">
    <property type="protein sequence ID" value="CAG7833717.1"/>
    <property type="molecule type" value="Genomic_DNA"/>
</dbReference>
<accession>A0A8J2LDL4</accession>
<evidence type="ECO:0000313" key="2">
    <source>
        <dbReference type="EMBL" id="CAG7833717.1"/>
    </source>
</evidence>
<organism evidence="2 3">
    <name type="scientific">Allacma fusca</name>
    <dbReference type="NCBI Taxonomy" id="39272"/>
    <lineage>
        <taxon>Eukaryota</taxon>
        <taxon>Metazoa</taxon>
        <taxon>Ecdysozoa</taxon>
        <taxon>Arthropoda</taxon>
        <taxon>Hexapoda</taxon>
        <taxon>Collembola</taxon>
        <taxon>Symphypleona</taxon>
        <taxon>Sminthuridae</taxon>
        <taxon>Allacma</taxon>
    </lineage>
</organism>
<keyword evidence="3" id="KW-1185">Reference proteome</keyword>
<comment type="caution">
    <text evidence="2">The sequence shown here is derived from an EMBL/GenBank/DDBJ whole genome shotgun (WGS) entry which is preliminary data.</text>
</comment>
<reference evidence="2" key="1">
    <citation type="submission" date="2021-06" db="EMBL/GenBank/DDBJ databases">
        <authorList>
            <person name="Hodson N. C."/>
            <person name="Mongue J. A."/>
            <person name="Jaron S. K."/>
        </authorList>
    </citation>
    <scope>NUCLEOTIDE SEQUENCE</scope>
</reference>
<gene>
    <name evidence="2" type="ORF">AFUS01_LOCUS43308</name>
</gene>
<protein>
    <submittedName>
        <fullName evidence="2">Uncharacterized protein</fullName>
    </submittedName>
</protein>
<proteinExistence type="predicted"/>
<dbReference type="OrthoDB" id="1099063at2759"/>
<sequence length="157" mass="17198">MKGNQFCGKNTQARIYKMSGLRVVVELAHASTRGRGGGPASSRGFRDRRTPTAGGPHARSGGDRGAGDRDSGRKKVIVERARGVPRDGRGRSSRRGPPRGSDKYGPPTRTEYRLIVENLSSRVSWQPGRSDDEMMENDDGPIHSLLPWLVPMAKMMV</sequence>
<evidence type="ECO:0000313" key="3">
    <source>
        <dbReference type="Proteomes" id="UP000708208"/>
    </source>
</evidence>
<evidence type="ECO:0000256" key="1">
    <source>
        <dbReference type="SAM" id="MobiDB-lite"/>
    </source>
</evidence>
<feature type="region of interest" description="Disordered" evidence="1">
    <location>
        <begin position="28"/>
        <end position="109"/>
    </location>
</feature>